<organism evidence="3 4">
    <name type="scientific">Paenibacillus amylolyticus</name>
    <dbReference type="NCBI Taxonomy" id="1451"/>
    <lineage>
        <taxon>Bacteria</taxon>
        <taxon>Bacillati</taxon>
        <taxon>Bacillota</taxon>
        <taxon>Bacilli</taxon>
        <taxon>Bacillales</taxon>
        <taxon>Paenibacillaceae</taxon>
        <taxon>Paenibacillus</taxon>
    </lineage>
</organism>
<dbReference type="Proteomes" id="UP001254832">
    <property type="component" value="Unassembled WGS sequence"/>
</dbReference>
<dbReference type="Pfam" id="PF02452">
    <property type="entry name" value="PemK_toxin"/>
    <property type="match status" value="1"/>
</dbReference>
<accession>A0AAP5LS13</accession>
<dbReference type="InterPro" id="IPR003477">
    <property type="entry name" value="PemK-like"/>
</dbReference>
<evidence type="ECO:0000256" key="1">
    <source>
        <dbReference type="ARBA" id="ARBA00007521"/>
    </source>
</evidence>
<comment type="caution">
    <text evidence="3">The sequence shown here is derived from an EMBL/GenBank/DDBJ whole genome shotgun (WGS) entry which is preliminary data.</text>
</comment>
<protein>
    <recommendedName>
        <fullName evidence="5">Type II toxin-antitoxin system PemK/MazF family toxin</fullName>
    </recommendedName>
</protein>
<comment type="similarity">
    <text evidence="1">Belongs to the PemK/MazF family.</text>
</comment>
<proteinExistence type="inferred from homology"/>
<sequence length="117" mass="13577">MNSKNSSTRAKLDQDRRQAKHADFFFADFIVSSQMTRKSPVFIIGDSDEQDVVVCKCTSHPARNEYDIKVELKKTTSVRTNKIYTISRDQLLFKIPQTANQEEYKKIMEMLAKALHM</sequence>
<evidence type="ECO:0008006" key="5">
    <source>
        <dbReference type="Google" id="ProtNLM"/>
    </source>
</evidence>
<keyword evidence="2" id="KW-1277">Toxin-antitoxin system</keyword>
<gene>
    <name evidence="3" type="ORF">J2W91_003530</name>
</gene>
<dbReference type="RefSeq" id="WP_310141874.1">
    <property type="nucleotide sequence ID" value="NZ_JAVDTR010000009.1"/>
</dbReference>
<dbReference type="EMBL" id="JAVDTR010000009">
    <property type="protein sequence ID" value="MDR6725044.1"/>
    <property type="molecule type" value="Genomic_DNA"/>
</dbReference>
<dbReference type="AlphaFoldDB" id="A0AAP5LS13"/>
<dbReference type="InterPro" id="IPR011067">
    <property type="entry name" value="Plasmid_toxin/cell-grow_inhib"/>
</dbReference>
<reference evidence="3" key="1">
    <citation type="submission" date="2023-07" db="EMBL/GenBank/DDBJ databases">
        <title>Sorghum-associated microbial communities from plants grown in Nebraska, USA.</title>
        <authorList>
            <person name="Schachtman D."/>
        </authorList>
    </citation>
    <scope>NUCLEOTIDE SEQUENCE</scope>
    <source>
        <strain evidence="3">BE80</strain>
    </source>
</reference>
<evidence type="ECO:0000313" key="3">
    <source>
        <dbReference type="EMBL" id="MDR6725044.1"/>
    </source>
</evidence>
<evidence type="ECO:0000313" key="4">
    <source>
        <dbReference type="Proteomes" id="UP001254832"/>
    </source>
</evidence>
<dbReference type="GO" id="GO:0003677">
    <property type="term" value="F:DNA binding"/>
    <property type="evidence" value="ECO:0007669"/>
    <property type="project" value="InterPro"/>
</dbReference>
<dbReference type="Gene3D" id="2.30.30.110">
    <property type="match status" value="1"/>
</dbReference>
<name>A0AAP5LS13_PAEAM</name>
<evidence type="ECO:0000256" key="2">
    <source>
        <dbReference type="ARBA" id="ARBA00022649"/>
    </source>
</evidence>
<dbReference type="SUPFAM" id="SSF50118">
    <property type="entry name" value="Cell growth inhibitor/plasmid maintenance toxic component"/>
    <property type="match status" value="1"/>
</dbReference>